<dbReference type="SMART" id="SM00710">
    <property type="entry name" value="PbH1"/>
    <property type="match status" value="5"/>
</dbReference>
<dbReference type="InterPro" id="IPR006626">
    <property type="entry name" value="PbH1"/>
</dbReference>
<protein>
    <recommendedName>
        <fullName evidence="2">Periplasmic copper-binding protein NosD beta helix domain-containing protein</fullName>
    </recommendedName>
</protein>
<dbReference type="InterPro" id="IPR012334">
    <property type="entry name" value="Pectin_lyas_fold"/>
</dbReference>
<proteinExistence type="predicted"/>
<dbReference type="AlphaFoldDB" id="A0A0F9KKV0"/>
<dbReference type="Pfam" id="PF05048">
    <property type="entry name" value="NosD"/>
    <property type="match status" value="1"/>
</dbReference>
<name>A0A0F9KKV0_9ZZZZ</name>
<evidence type="ECO:0000259" key="2">
    <source>
        <dbReference type="Pfam" id="PF05048"/>
    </source>
</evidence>
<feature type="region of interest" description="Disordered" evidence="1">
    <location>
        <begin position="680"/>
        <end position="700"/>
    </location>
</feature>
<feature type="region of interest" description="Disordered" evidence="1">
    <location>
        <begin position="524"/>
        <end position="543"/>
    </location>
</feature>
<dbReference type="SUPFAM" id="SSF51126">
    <property type="entry name" value="Pectin lyase-like"/>
    <property type="match status" value="1"/>
</dbReference>
<dbReference type="EMBL" id="LAZR01014793">
    <property type="protein sequence ID" value="KKM15920.1"/>
    <property type="molecule type" value="Genomic_DNA"/>
</dbReference>
<comment type="caution">
    <text evidence="3">The sequence shown here is derived from an EMBL/GenBank/DDBJ whole genome shotgun (WGS) entry which is preliminary data.</text>
</comment>
<organism evidence="3">
    <name type="scientific">marine sediment metagenome</name>
    <dbReference type="NCBI Taxonomy" id="412755"/>
    <lineage>
        <taxon>unclassified sequences</taxon>
        <taxon>metagenomes</taxon>
        <taxon>ecological metagenomes</taxon>
    </lineage>
</organism>
<dbReference type="InterPro" id="IPR007742">
    <property type="entry name" value="NosD_dom"/>
</dbReference>
<feature type="domain" description="Periplasmic copper-binding protein NosD beta helix" evidence="2">
    <location>
        <begin position="280"/>
        <end position="440"/>
    </location>
</feature>
<accession>A0A0F9KKV0</accession>
<evidence type="ECO:0000313" key="3">
    <source>
        <dbReference type="EMBL" id="KKM15920.1"/>
    </source>
</evidence>
<reference evidence="3" key="1">
    <citation type="journal article" date="2015" name="Nature">
        <title>Complex archaea that bridge the gap between prokaryotes and eukaryotes.</title>
        <authorList>
            <person name="Spang A."/>
            <person name="Saw J.H."/>
            <person name="Jorgensen S.L."/>
            <person name="Zaremba-Niedzwiedzka K."/>
            <person name="Martijn J."/>
            <person name="Lind A.E."/>
            <person name="van Eijk R."/>
            <person name="Schleper C."/>
            <person name="Guy L."/>
            <person name="Ettema T.J."/>
        </authorList>
    </citation>
    <scope>NUCLEOTIDE SEQUENCE</scope>
</reference>
<dbReference type="Gene3D" id="2.160.20.10">
    <property type="entry name" value="Single-stranded right-handed beta-helix, Pectin lyase-like"/>
    <property type="match status" value="1"/>
</dbReference>
<dbReference type="InterPro" id="IPR011050">
    <property type="entry name" value="Pectin_lyase_fold/virulence"/>
</dbReference>
<gene>
    <name evidence="3" type="ORF">LCGC14_1691190</name>
</gene>
<sequence>MQGMHLRKYGVEATIPFELYEVDGVDFRVDAVHAAGDSTRVKDGGAEQNTSNGFVDEGKGYSITLTAGEMQAAEIVIYIVDQTATKVWLDKAIIIETYGHAAAMHAMDFDDAVRGGMTALPNVAAGAAGGLPVSAAGGLDLDTLLGTLTSLAAETRDANVLDQFRRTLAIIESQRGAHSHQPIGVIVFVDPVNGATHASGARGGITDPYLTIQDCHDNAVTDSNHDVILLLAGAAAGVTTHTVAATTTISKRYCLIRGPGRDFVVTRTGNGDTFAITGDGVEISGVQIGTAATGSGNGITITDVDFHRIHHCWFLDTQGDGISILRGENTRIHDNHFLGTGVAGSGQGVHISGTSGAASNNAIFDNEFADTAGTAILIDNGTILNTQIYGNTIHGATGWGIDIQAASTDAMVYQNVLGGNSSGNINDSGTTSVVKNNTDWLYSTTEGRALDVTATGAAGIDWANVENPTTVLNLSQTDIQLVDTATVNTDFATWSAGITLLAEWLGILGGKQAGDATAQAEMRATGAGSGTIDPTTDSGEAVRDRGDSAWTTATGFSTHAATDIVSAGAITTLSGAVVNVDLVDVLATYTGNTLQTGDSFARIGVAGASLSDLGGMSTAMKGEVNTEVVDVLRTDTATELAATPAASPGLHTMVQFVYMSARNKLTSTASASTINNSAGSAIGTSVDSDDTTTFTRGKFS</sequence>
<evidence type="ECO:0000256" key="1">
    <source>
        <dbReference type="SAM" id="MobiDB-lite"/>
    </source>
</evidence>